<dbReference type="Proteomes" id="UP000515160">
    <property type="component" value="Chromosome 2R"/>
</dbReference>
<dbReference type="PANTHER" id="PTHR13025">
    <property type="entry name" value="EF-HAND DOMAIN-CONTAINING PROTEIN D"/>
    <property type="match status" value="1"/>
</dbReference>
<gene>
    <name evidence="7" type="primary">LOC117576092</name>
</gene>
<dbReference type="GeneID" id="117576092"/>
<evidence type="ECO:0000256" key="3">
    <source>
        <dbReference type="ARBA" id="ARBA00022837"/>
    </source>
</evidence>
<evidence type="ECO:0000313" key="6">
    <source>
        <dbReference type="Proteomes" id="UP000515160"/>
    </source>
</evidence>
<dbReference type="SUPFAM" id="SSF47473">
    <property type="entry name" value="EF-hand"/>
    <property type="match status" value="1"/>
</dbReference>
<feature type="region of interest" description="Disordered" evidence="4">
    <location>
        <begin position="1"/>
        <end position="31"/>
    </location>
</feature>
<keyword evidence="2" id="KW-0677">Repeat</keyword>
<evidence type="ECO:0000256" key="1">
    <source>
        <dbReference type="ARBA" id="ARBA00022723"/>
    </source>
</evidence>
<evidence type="ECO:0000259" key="5">
    <source>
        <dbReference type="PROSITE" id="PS50222"/>
    </source>
</evidence>
<dbReference type="PROSITE" id="PS50222">
    <property type="entry name" value="EF_HAND_2"/>
    <property type="match status" value="1"/>
</dbReference>
<accession>A0A6P8XJ21</accession>
<dbReference type="InterPro" id="IPR011992">
    <property type="entry name" value="EF-hand-dom_pair"/>
</dbReference>
<name>A0A6P8XJ21_DROAB</name>
<dbReference type="Gene3D" id="1.10.238.10">
    <property type="entry name" value="EF-hand"/>
    <property type="match status" value="1"/>
</dbReference>
<organism evidence="6 7">
    <name type="scientific">Drosophila albomicans</name>
    <name type="common">Fruit fly</name>
    <dbReference type="NCBI Taxonomy" id="7291"/>
    <lineage>
        <taxon>Eukaryota</taxon>
        <taxon>Metazoa</taxon>
        <taxon>Ecdysozoa</taxon>
        <taxon>Arthropoda</taxon>
        <taxon>Hexapoda</taxon>
        <taxon>Insecta</taxon>
        <taxon>Pterygota</taxon>
        <taxon>Neoptera</taxon>
        <taxon>Endopterygota</taxon>
        <taxon>Diptera</taxon>
        <taxon>Brachycera</taxon>
        <taxon>Muscomorpha</taxon>
        <taxon>Ephydroidea</taxon>
        <taxon>Drosophilidae</taxon>
        <taxon>Drosophila</taxon>
    </lineage>
</organism>
<evidence type="ECO:0000256" key="4">
    <source>
        <dbReference type="SAM" id="MobiDB-lite"/>
    </source>
</evidence>
<proteinExistence type="predicted"/>
<dbReference type="PANTHER" id="PTHR13025:SF6">
    <property type="entry name" value="EF-HAND DOMAIN-CONTAINING PROTEIN-RELATED"/>
    <property type="match status" value="1"/>
</dbReference>
<dbReference type="InterPro" id="IPR040365">
    <property type="entry name" value="EFHD1/2"/>
</dbReference>
<sequence length="259" mass="28865">MSSLPNIVLPSPDTADNHRDGIGDSFPEKLPSPCNSKEHFFDISEGSSNASCPSFKAISKAWKTREKTPSSMRLESILDDIKVDEMAASHEAEAVTNNPAKCLSLCVMMEGRSLQLTDSSEESIPKREMKIPQRYFDPEEIRQAFAIFKLCDENNDSFIELPELKLALERLSVPQTHLAAKEIMAEVVGENETKMNFCQFLLTYAATMENRKREVNTLKRAYPELGTSTDSVDVSEVGVKGAKLFFEAKIAEKLPPPTI</sequence>
<dbReference type="GO" id="GO:0005509">
    <property type="term" value="F:calcium ion binding"/>
    <property type="evidence" value="ECO:0007669"/>
    <property type="project" value="InterPro"/>
</dbReference>
<keyword evidence="3" id="KW-0106">Calcium</keyword>
<dbReference type="AlphaFoldDB" id="A0A6P8XJ21"/>
<reference evidence="7" key="1">
    <citation type="submission" date="2025-08" db="UniProtKB">
        <authorList>
            <consortium name="RefSeq"/>
        </authorList>
    </citation>
    <scope>IDENTIFICATION</scope>
    <source>
        <strain evidence="7">15112-1751.03</strain>
        <tissue evidence="7">Whole Adult</tissue>
    </source>
</reference>
<evidence type="ECO:0000313" key="7">
    <source>
        <dbReference type="RefSeq" id="XP_034116531.1"/>
    </source>
</evidence>
<keyword evidence="6" id="KW-1185">Reference proteome</keyword>
<protein>
    <submittedName>
        <fullName evidence="7">EF-hand domain-containing protein D2 homolog</fullName>
    </submittedName>
</protein>
<evidence type="ECO:0000256" key="2">
    <source>
        <dbReference type="ARBA" id="ARBA00022737"/>
    </source>
</evidence>
<keyword evidence="1" id="KW-0479">Metal-binding</keyword>
<feature type="domain" description="EF-hand" evidence="5">
    <location>
        <begin position="139"/>
        <end position="174"/>
    </location>
</feature>
<dbReference type="RefSeq" id="XP_034116531.1">
    <property type="nucleotide sequence ID" value="XM_034260640.2"/>
</dbReference>
<dbReference type="OrthoDB" id="6572480at2759"/>
<dbReference type="InterPro" id="IPR002048">
    <property type="entry name" value="EF_hand_dom"/>
</dbReference>